<feature type="non-terminal residue" evidence="2">
    <location>
        <position position="111"/>
    </location>
</feature>
<comment type="caution">
    <text evidence="2">The sequence shown here is derived from an EMBL/GenBank/DDBJ whole genome shotgun (WGS) entry which is preliminary data.</text>
</comment>
<feature type="region of interest" description="Disordered" evidence="1">
    <location>
        <begin position="16"/>
        <end position="49"/>
    </location>
</feature>
<evidence type="ECO:0000313" key="3">
    <source>
        <dbReference type="Proteomes" id="UP000271974"/>
    </source>
</evidence>
<proteinExistence type="predicted"/>
<sequence>VAEDVSFVGVRVHLHVGHARGPRGGADDPQEGDHHGRDEVLRDTHPYDDPGVLAVQVVKEDVEDEGGQAVEEDDHAHKHVELRRGLGAGQQAEVARLGRVADGRGEALALQ</sequence>
<dbReference type="EMBL" id="RQTK01000219">
    <property type="protein sequence ID" value="RUS84052.1"/>
    <property type="molecule type" value="Genomic_DNA"/>
</dbReference>
<feature type="compositionally biased region" description="Basic and acidic residues" evidence="1">
    <location>
        <begin position="31"/>
        <end position="48"/>
    </location>
</feature>
<reference evidence="2 3" key="1">
    <citation type="submission" date="2019-01" db="EMBL/GenBank/DDBJ databases">
        <title>A draft genome assembly of the solar-powered sea slug Elysia chlorotica.</title>
        <authorList>
            <person name="Cai H."/>
            <person name="Li Q."/>
            <person name="Fang X."/>
            <person name="Li J."/>
            <person name="Curtis N.E."/>
            <person name="Altenburger A."/>
            <person name="Shibata T."/>
            <person name="Feng M."/>
            <person name="Maeda T."/>
            <person name="Schwartz J.A."/>
            <person name="Shigenobu S."/>
            <person name="Lundholm N."/>
            <person name="Nishiyama T."/>
            <person name="Yang H."/>
            <person name="Hasebe M."/>
            <person name="Li S."/>
            <person name="Pierce S.K."/>
            <person name="Wang J."/>
        </authorList>
    </citation>
    <scope>NUCLEOTIDE SEQUENCE [LARGE SCALE GENOMIC DNA]</scope>
    <source>
        <strain evidence="2">EC2010</strain>
        <tissue evidence="2">Whole organism of an adult</tissue>
    </source>
</reference>
<dbReference type="Proteomes" id="UP000271974">
    <property type="component" value="Unassembled WGS sequence"/>
</dbReference>
<name>A0A433TR00_ELYCH</name>
<evidence type="ECO:0000256" key="1">
    <source>
        <dbReference type="SAM" id="MobiDB-lite"/>
    </source>
</evidence>
<feature type="non-terminal residue" evidence="2">
    <location>
        <position position="1"/>
    </location>
</feature>
<evidence type="ECO:0000313" key="2">
    <source>
        <dbReference type="EMBL" id="RUS84052.1"/>
    </source>
</evidence>
<accession>A0A433TR00</accession>
<organism evidence="2 3">
    <name type="scientific">Elysia chlorotica</name>
    <name type="common">Eastern emerald elysia</name>
    <name type="synonym">Sea slug</name>
    <dbReference type="NCBI Taxonomy" id="188477"/>
    <lineage>
        <taxon>Eukaryota</taxon>
        <taxon>Metazoa</taxon>
        <taxon>Spiralia</taxon>
        <taxon>Lophotrochozoa</taxon>
        <taxon>Mollusca</taxon>
        <taxon>Gastropoda</taxon>
        <taxon>Heterobranchia</taxon>
        <taxon>Euthyneura</taxon>
        <taxon>Panpulmonata</taxon>
        <taxon>Sacoglossa</taxon>
        <taxon>Placobranchoidea</taxon>
        <taxon>Plakobranchidae</taxon>
        <taxon>Elysia</taxon>
    </lineage>
</organism>
<dbReference type="AlphaFoldDB" id="A0A433TR00"/>
<gene>
    <name evidence="2" type="ORF">EGW08_008164</name>
</gene>
<protein>
    <submittedName>
        <fullName evidence="2">Uncharacterized protein</fullName>
    </submittedName>
</protein>
<keyword evidence="3" id="KW-1185">Reference proteome</keyword>